<organism evidence="2 3">
    <name type="scientific">Caryophanon latum</name>
    <dbReference type="NCBI Taxonomy" id="33977"/>
    <lineage>
        <taxon>Bacteria</taxon>
        <taxon>Bacillati</taxon>
        <taxon>Bacillota</taxon>
        <taxon>Bacilli</taxon>
        <taxon>Bacillales</taxon>
        <taxon>Caryophanaceae</taxon>
        <taxon>Caryophanon</taxon>
    </lineage>
</organism>
<gene>
    <name evidence="2" type="ORF">A6K76_14405</name>
</gene>
<feature type="transmembrane region" description="Helical" evidence="1">
    <location>
        <begin position="115"/>
        <end position="131"/>
    </location>
</feature>
<evidence type="ECO:0000256" key="1">
    <source>
        <dbReference type="SAM" id="Phobius"/>
    </source>
</evidence>
<evidence type="ECO:0000313" key="3">
    <source>
        <dbReference type="Proteomes" id="UP000093482"/>
    </source>
</evidence>
<feature type="transmembrane region" description="Helical" evidence="1">
    <location>
        <begin position="138"/>
        <end position="158"/>
    </location>
</feature>
<evidence type="ECO:0000313" key="2">
    <source>
        <dbReference type="EMBL" id="OCS86697.1"/>
    </source>
</evidence>
<feature type="transmembrane region" description="Helical" evidence="1">
    <location>
        <begin position="6"/>
        <end position="25"/>
    </location>
</feature>
<keyword evidence="1" id="KW-0472">Membrane</keyword>
<keyword evidence="1" id="KW-0812">Transmembrane</keyword>
<dbReference type="Pfam" id="PF13398">
    <property type="entry name" value="Peptidase_M50B"/>
    <property type="match status" value="1"/>
</dbReference>
<feature type="transmembrane region" description="Helical" evidence="1">
    <location>
        <begin position="164"/>
        <end position="187"/>
    </location>
</feature>
<keyword evidence="3" id="KW-1185">Reference proteome</keyword>
<sequence length="230" mass="26656">MFNMYLFTLYCAIAIAVTFLEYILYHFGYRNRLIIAVKQVVEVPYTLVHEFSHAIVALITSGRIKKITLHHNLSGSVVSTSSKKFSRILTTLAGYTLPCYISFLFIWLIHFHAAFALYGYLMIAIFSFVFIRNMYGFFWLLGFISLLAVTLLYTPTWFILHVSYFFVALLFVAALYGGYRILLLAWHEPRLYHDAHVLANETKIPAQVWGIVFFVHNIVISGSILYYFIL</sequence>
<dbReference type="Proteomes" id="UP000093482">
    <property type="component" value="Unassembled WGS sequence"/>
</dbReference>
<proteinExistence type="predicted"/>
<comment type="caution">
    <text evidence="2">The sequence shown here is derived from an EMBL/GenBank/DDBJ whole genome shotgun (WGS) entry which is preliminary data.</text>
</comment>
<protein>
    <recommendedName>
        <fullName evidence="4">Peptidase M50</fullName>
    </recommendedName>
</protein>
<dbReference type="RefSeq" id="WP_066466065.1">
    <property type="nucleotide sequence ID" value="NZ_MATO01000061.1"/>
</dbReference>
<keyword evidence="1" id="KW-1133">Transmembrane helix</keyword>
<dbReference type="InterPro" id="IPR049500">
    <property type="entry name" value="Peptidase_M50B-like"/>
</dbReference>
<reference evidence="2 3" key="1">
    <citation type="submission" date="2016-07" db="EMBL/GenBank/DDBJ databases">
        <title>Caryophanon latum genome sequencing.</title>
        <authorList>
            <person name="Verma A."/>
            <person name="Pal Y."/>
            <person name="Krishnamurthi S."/>
        </authorList>
    </citation>
    <scope>NUCLEOTIDE SEQUENCE [LARGE SCALE GENOMIC DNA]</scope>
    <source>
        <strain evidence="2 3">DSM 14151</strain>
    </source>
</reference>
<feature type="transmembrane region" description="Helical" evidence="1">
    <location>
        <begin position="88"/>
        <end position="109"/>
    </location>
</feature>
<name>A0A1C0YHR4_9BACL</name>
<dbReference type="AlphaFoldDB" id="A0A1C0YHR4"/>
<accession>A0A1C0YHR4</accession>
<dbReference type="EMBL" id="MATO01000061">
    <property type="protein sequence ID" value="OCS86697.1"/>
    <property type="molecule type" value="Genomic_DNA"/>
</dbReference>
<evidence type="ECO:0008006" key="4">
    <source>
        <dbReference type="Google" id="ProtNLM"/>
    </source>
</evidence>
<dbReference type="OrthoDB" id="158445at2"/>
<feature type="transmembrane region" description="Helical" evidence="1">
    <location>
        <begin position="208"/>
        <end position="229"/>
    </location>
</feature>